<proteinExistence type="inferred from homology"/>
<dbReference type="InterPro" id="IPR004381">
    <property type="entry name" value="Glycerate_kinase"/>
</dbReference>
<comment type="caution">
    <text evidence="5">The sequence shown here is derived from an EMBL/GenBank/DDBJ whole genome shotgun (WGS) entry which is preliminary data.</text>
</comment>
<organism evidence="5 6">
    <name type="scientific">Lactococcus nasutitermitis</name>
    <dbReference type="NCBI Taxonomy" id="1652957"/>
    <lineage>
        <taxon>Bacteria</taxon>
        <taxon>Bacillati</taxon>
        <taxon>Bacillota</taxon>
        <taxon>Bacilli</taxon>
        <taxon>Lactobacillales</taxon>
        <taxon>Streptococcaceae</taxon>
        <taxon>Lactococcus</taxon>
    </lineage>
</organism>
<dbReference type="NCBIfam" id="TIGR00045">
    <property type="entry name" value="glycerate kinase"/>
    <property type="match status" value="1"/>
</dbReference>
<dbReference type="EC" id="2.7.1.31" evidence="5"/>
<dbReference type="Proteomes" id="UP001595987">
    <property type="component" value="Unassembled WGS sequence"/>
</dbReference>
<comment type="similarity">
    <text evidence="1 4">Belongs to the glycerate kinase type-1 family.</text>
</comment>
<evidence type="ECO:0000256" key="2">
    <source>
        <dbReference type="ARBA" id="ARBA00022679"/>
    </source>
</evidence>
<dbReference type="Pfam" id="PF02595">
    <property type="entry name" value="Gly_kinase"/>
    <property type="match status" value="2"/>
</dbReference>
<dbReference type="EMBL" id="JBHSGD010000005">
    <property type="protein sequence ID" value="MFC4652799.1"/>
    <property type="molecule type" value="Genomic_DNA"/>
</dbReference>
<keyword evidence="6" id="KW-1185">Reference proteome</keyword>
<dbReference type="GO" id="GO:0008887">
    <property type="term" value="F:glycerate kinase activity"/>
    <property type="evidence" value="ECO:0007669"/>
    <property type="project" value="UniProtKB-EC"/>
</dbReference>
<dbReference type="PANTHER" id="PTHR21599">
    <property type="entry name" value="GLYCERATE KINASE"/>
    <property type="match status" value="1"/>
</dbReference>
<name>A0ABV9JDN9_9LACT</name>
<dbReference type="SUPFAM" id="SSF110738">
    <property type="entry name" value="Glycerate kinase I"/>
    <property type="match status" value="1"/>
</dbReference>
<sequence length="350" mass="36840">MKIVVAIDSYKGSASSSELNEAVKTGILSVAPDCEVKTFAIADGGEGTIAALENGLDGKRIAVATVDLLECPITAEYLMLPENIAVIEATSVVGIDKIIPNAQTIQEATTRGLAELFLDAQKRGAREIVLSLGGTGTSDGGLGILKGLGGSVEKLPLLKNINLTALADVTNVYAGENGYAKVFGKQKGGTDEILAQQDKEAQKIAQFVKEKYKIDLQNIPGTGAAGGLGAAIVLLGGKIEPGFSKIAQLLNIEDEIKKANLVITGEGHMDFQTANGKVPFGMAELATKYNVPTIAFCGGLGEELGKMNDVLLASFSIQQSVLSLKEAMEKQRTLNNIEKLAKNVIKTWQH</sequence>
<accession>A0ABV9JDN9</accession>
<gene>
    <name evidence="5" type="ORF">ACFO26_07735</name>
</gene>
<evidence type="ECO:0000313" key="6">
    <source>
        <dbReference type="Proteomes" id="UP001595987"/>
    </source>
</evidence>
<dbReference type="InterPro" id="IPR018197">
    <property type="entry name" value="Glycerate_kinase_RE-like"/>
</dbReference>
<evidence type="ECO:0000256" key="1">
    <source>
        <dbReference type="ARBA" id="ARBA00006284"/>
    </source>
</evidence>
<reference evidence="6" key="1">
    <citation type="journal article" date="2019" name="Int. J. Syst. Evol. Microbiol.">
        <title>The Global Catalogue of Microorganisms (GCM) 10K type strain sequencing project: providing services to taxonomists for standard genome sequencing and annotation.</title>
        <authorList>
            <consortium name="The Broad Institute Genomics Platform"/>
            <consortium name="The Broad Institute Genome Sequencing Center for Infectious Disease"/>
            <person name="Wu L."/>
            <person name="Ma J."/>
        </authorList>
    </citation>
    <scope>NUCLEOTIDE SEQUENCE [LARGE SCALE GENOMIC DNA]</scope>
    <source>
        <strain evidence="6">CCUG 63287</strain>
    </source>
</reference>
<keyword evidence="3 4" id="KW-0418">Kinase</keyword>
<protein>
    <submittedName>
        <fullName evidence="5">Glycerate kinase</fullName>
        <ecNumber evidence="5">2.7.1.31</ecNumber>
    </submittedName>
</protein>
<dbReference type="PANTHER" id="PTHR21599:SF0">
    <property type="entry name" value="GLYCERATE KINASE"/>
    <property type="match status" value="1"/>
</dbReference>
<dbReference type="Gene3D" id="3.90.1510.10">
    <property type="entry name" value="Glycerate kinase, domain 2"/>
    <property type="match status" value="2"/>
</dbReference>
<evidence type="ECO:0000313" key="5">
    <source>
        <dbReference type="EMBL" id="MFC4652799.1"/>
    </source>
</evidence>
<dbReference type="RefSeq" id="WP_213533077.1">
    <property type="nucleotide sequence ID" value="NZ_BOVQ01000001.1"/>
</dbReference>
<dbReference type="InterPro" id="IPR018193">
    <property type="entry name" value="Glyc_kinase_flavodox-like_fold"/>
</dbReference>
<evidence type="ECO:0000256" key="4">
    <source>
        <dbReference type="PIRNR" id="PIRNR006078"/>
    </source>
</evidence>
<dbReference type="Gene3D" id="3.40.50.10350">
    <property type="entry name" value="Glycerate kinase, domain 1"/>
    <property type="match status" value="2"/>
</dbReference>
<keyword evidence="2 4" id="KW-0808">Transferase</keyword>
<dbReference type="PIRSF" id="PIRSF006078">
    <property type="entry name" value="GlxK"/>
    <property type="match status" value="1"/>
</dbReference>
<evidence type="ECO:0000256" key="3">
    <source>
        <dbReference type="ARBA" id="ARBA00022777"/>
    </source>
</evidence>
<dbReference type="InterPro" id="IPR036129">
    <property type="entry name" value="Glycerate_kinase_sf"/>
</dbReference>